<feature type="chain" id="PRO_5003261648" evidence="2">
    <location>
        <begin position="18"/>
        <end position="848"/>
    </location>
</feature>
<gene>
    <name evidence="3" type="ORF">AURANDRAFT_65997</name>
</gene>
<dbReference type="KEGG" id="aaf:AURANDRAFT_65997"/>
<dbReference type="InParanoid" id="F0YFZ4"/>
<feature type="signal peptide" evidence="2">
    <location>
        <begin position="1"/>
        <end position="17"/>
    </location>
</feature>
<dbReference type="EMBL" id="GL833137">
    <property type="protein sequence ID" value="EGB06015.1"/>
    <property type="molecule type" value="Genomic_DNA"/>
</dbReference>
<accession>F0YFZ4</accession>
<feature type="compositionally biased region" description="Low complexity" evidence="1">
    <location>
        <begin position="745"/>
        <end position="754"/>
    </location>
</feature>
<keyword evidence="2" id="KW-0732">Signal</keyword>
<name>F0YFZ4_AURAN</name>
<dbReference type="Proteomes" id="UP000002729">
    <property type="component" value="Unassembled WGS sequence"/>
</dbReference>
<reference evidence="3 4" key="1">
    <citation type="journal article" date="2011" name="Proc. Natl. Acad. Sci. U.S.A.">
        <title>Niche of harmful alga Aureococcus anophagefferens revealed through ecogenomics.</title>
        <authorList>
            <person name="Gobler C.J."/>
            <person name="Berry D.L."/>
            <person name="Dyhrman S.T."/>
            <person name="Wilhelm S.W."/>
            <person name="Salamov A."/>
            <person name="Lobanov A.V."/>
            <person name="Zhang Y."/>
            <person name="Collier J.L."/>
            <person name="Wurch L.L."/>
            <person name="Kustka A.B."/>
            <person name="Dill B.D."/>
            <person name="Shah M."/>
            <person name="VerBerkmoes N.C."/>
            <person name="Kuo A."/>
            <person name="Terry A."/>
            <person name="Pangilinan J."/>
            <person name="Lindquist E.A."/>
            <person name="Lucas S."/>
            <person name="Paulsen I.T."/>
            <person name="Hattenrath-Lehmann T.K."/>
            <person name="Talmage S.C."/>
            <person name="Walker E.A."/>
            <person name="Koch F."/>
            <person name="Burson A.M."/>
            <person name="Marcoval M.A."/>
            <person name="Tang Y.Z."/>
            <person name="Lecleir G.R."/>
            <person name="Coyne K.J."/>
            <person name="Berg G.M."/>
            <person name="Bertrand E.M."/>
            <person name="Saito M.A."/>
            <person name="Gladyshev V.N."/>
            <person name="Grigoriev I.V."/>
        </authorList>
    </citation>
    <scope>NUCLEOTIDE SEQUENCE [LARGE SCALE GENOMIC DNA]</scope>
    <source>
        <strain evidence="4">CCMP 1984</strain>
    </source>
</reference>
<evidence type="ECO:0000313" key="4">
    <source>
        <dbReference type="Proteomes" id="UP000002729"/>
    </source>
</evidence>
<evidence type="ECO:0000313" key="3">
    <source>
        <dbReference type="EMBL" id="EGB06015.1"/>
    </source>
</evidence>
<dbReference type="GeneID" id="20225597"/>
<dbReference type="AlphaFoldDB" id="F0YFZ4"/>
<organism evidence="4">
    <name type="scientific">Aureococcus anophagefferens</name>
    <name type="common">Harmful bloom alga</name>
    <dbReference type="NCBI Taxonomy" id="44056"/>
    <lineage>
        <taxon>Eukaryota</taxon>
        <taxon>Sar</taxon>
        <taxon>Stramenopiles</taxon>
        <taxon>Ochrophyta</taxon>
        <taxon>Pelagophyceae</taxon>
        <taxon>Pelagomonadales</taxon>
        <taxon>Pelagomonadaceae</taxon>
        <taxon>Aureococcus</taxon>
    </lineage>
</organism>
<keyword evidence="4" id="KW-1185">Reference proteome</keyword>
<evidence type="ECO:0000256" key="2">
    <source>
        <dbReference type="SAM" id="SignalP"/>
    </source>
</evidence>
<feature type="region of interest" description="Disordered" evidence="1">
    <location>
        <begin position="732"/>
        <end position="759"/>
    </location>
</feature>
<protein>
    <submittedName>
        <fullName evidence="3">Uncharacterized protein</fullName>
    </submittedName>
</protein>
<sequence length="848" mass="91030">MHLLRTITLLAVTATSAIDDDSAAALFAAIPYICGVLGHHLAPNHNGNHKGGVETDILLHAPVFHSVSLCAPPWPLVEKRGHWEPGQRPPVVAKTCGGGLGAFYGGVDAVDVDGPCERRFDPRNNRGMFHYWTNRDVQISSRLRLPPPARARSLGGDAARDPRVVVISTPHLARDGRAQTCPFVRASCFSFGQVVQMARAAVAAGFKVKLWATNLEDGDYGVRNGGKRVKSEVVAAETTAAADAVAKLFDGDVAVVGRDEAWRGGVPQHNLTAILRDLGDASLYVSGFGGVGAASLAYLGARHVIFCGDGLHKDTKGLFCDADLLESVGRQTVHLEETAAGAIAKALALMTGGPGAVPGARLAPYPAERDLRRAAVALYPASPLLARLARPWGEGGVWDAPPAGALPWLCKHARARPSDPAGHKPFSGEFGPELVTKVPHEYFMHQCGAVAKTSSCGDLSMFYFFSPAHENLPCLRHGGQMTFSGIVGGYFANTPLLWAPPPIRAHFAAMAPVLDHGAAKTVAIFNRLDCRPCATGPCGGRGDLCCKQYMANSVLRRVLAAVDAMVPRVRAIYVRVNHADARLKGLSKERGDEYQDSNRMQGILRVCGRGGCEVSDAEARTAEPLAEIRDEAMIRAEFPGTVILADAYHERPERHRNMTWNEFMGVALGQSSSFVSVQGGGSYLASYFGGCNEVIDFYGTSNSAKAHDPPFVPECPEEGLPEVHKMDYVTDTPPNPRARERQRARGAQQRAAAGGRAGSMLATRARRRLEARRPEARRLLGNATDDDADDDVWDDAQARRRLPEVQETYSITLPRLSGARVTNHREGHNLVAAVAGWATDPKCGLVAA</sequence>
<proteinExistence type="predicted"/>
<evidence type="ECO:0000256" key="1">
    <source>
        <dbReference type="SAM" id="MobiDB-lite"/>
    </source>
</evidence>
<dbReference type="RefSeq" id="XP_009039272.1">
    <property type="nucleotide sequence ID" value="XM_009041024.1"/>
</dbReference>